<dbReference type="AlphaFoldDB" id="A0A7W9YY48"/>
<proteinExistence type="predicted"/>
<dbReference type="InterPro" id="IPR036237">
    <property type="entry name" value="Xyl_isomerase-like_sf"/>
</dbReference>
<evidence type="ECO:0000313" key="2">
    <source>
        <dbReference type="EMBL" id="MBB6180552.1"/>
    </source>
</evidence>
<reference evidence="2 3" key="1">
    <citation type="submission" date="2020-08" db="EMBL/GenBank/DDBJ databases">
        <title>Genomic Encyclopedia of Type Strains, Phase IV (KMG-IV): sequencing the most valuable type-strain genomes for metagenomic binning, comparative biology and taxonomic classification.</title>
        <authorList>
            <person name="Goeker M."/>
        </authorList>
    </citation>
    <scope>NUCLEOTIDE SEQUENCE [LARGE SCALE GENOMIC DNA]</scope>
    <source>
        <strain evidence="2 3">DSM 102134</strain>
    </source>
</reference>
<dbReference type="Pfam" id="PF01261">
    <property type="entry name" value="AP_endonuc_2"/>
    <property type="match status" value="1"/>
</dbReference>
<keyword evidence="3" id="KW-1185">Reference proteome</keyword>
<comment type="caution">
    <text evidence="2">The sequence shown here is derived from an EMBL/GenBank/DDBJ whole genome shotgun (WGS) entry which is preliminary data.</text>
</comment>
<dbReference type="GO" id="GO:0016853">
    <property type="term" value="F:isomerase activity"/>
    <property type="evidence" value="ECO:0007669"/>
    <property type="project" value="UniProtKB-KW"/>
</dbReference>
<dbReference type="EMBL" id="JACHEJ010000005">
    <property type="protein sequence ID" value="MBB6180552.1"/>
    <property type="molecule type" value="Genomic_DNA"/>
</dbReference>
<dbReference type="SUPFAM" id="SSF51658">
    <property type="entry name" value="Xylose isomerase-like"/>
    <property type="match status" value="1"/>
</dbReference>
<organism evidence="2 3">
    <name type="scientific">Pseudorhizobium flavum</name>
    <dbReference type="NCBI Taxonomy" id="1335061"/>
    <lineage>
        <taxon>Bacteria</taxon>
        <taxon>Pseudomonadati</taxon>
        <taxon>Pseudomonadota</taxon>
        <taxon>Alphaproteobacteria</taxon>
        <taxon>Hyphomicrobiales</taxon>
        <taxon>Rhizobiaceae</taxon>
        <taxon>Rhizobium/Agrobacterium group</taxon>
        <taxon>Pseudorhizobium</taxon>
    </lineage>
</organism>
<keyword evidence="2" id="KW-0413">Isomerase</keyword>
<dbReference type="InterPro" id="IPR013022">
    <property type="entry name" value="Xyl_isomerase-like_TIM-brl"/>
</dbReference>
<name>A0A7W9YY48_9HYPH</name>
<dbReference type="Proteomes" id="UP000535501">
    <property type="component" value="Unassembled WGS sequence"/>
</dbReference>
<evidence type="ECO:0000313" key="3">
    <source>
        <dbReference type="Proteomes" id="UP000535501"/>
    </source>
</evidence>
<accession>A0A7W9YY48</accession>
<protein>
    <submittedName>
        <fullName evidence="2">Sugar phosphate isomerase/epimerase</fullName>
    </submittedName>
</protein>
<dbReference type="Gene3D" id="3.20.20.150">
    <property type="entry name" value="Divalent-metal-dependent TIM barrel enzymes"/>
    <property type="match status" value="1"/>
</dbReference>
<evidence type="ECO:0000259" key="1">
    <source>
        <dbReference type="Pfam" id="PF01261"/>
    </source>
</evidence>
<dbReference type="RefSeq" id="WP_235864280.1">
    <property type="nucleotide sequence ID" value="NZ_CANLQM010000005.1"/>
</dbReference>
<sequence>MDFAARLKHTKQQAIELLDAVDHPAVQPMLDTFHMHMEEASIAEAIQLGETRVVHFRANENYYGFPDTGASAQFIKSHILLTEYRRYP</sequence>
<gene>
    <name evidence="2" type="ORF">HNQ75_002531</name>
</gene>
<feature type="domain" description="Xylose isomerase-like TIM barrel" evidence="1">
    <location>
        <begin position="10"/>
        <end position="63"/>
    </location>
</feature>